<evidence type="ECO:0000313" key="4">
    <source>
        <dbReference type="EMBL" id="TCI07755.1"/>
    </source>
</evidence>
<sequence length="138" mass="15025">MKTTIASLAIVLALGTSTVMAQDALTERQINTQLEQQGYTKIHDLKFKDGVWQATARSADGTKVDVKVDPKTGQTYPEKQVSRLSERDVKASLSTQGYTHVHDVGFKDGVWRAKAENPAGADVKLQIDPQSGRIVGTN</sequence>
<feature type="region of interest" description="Disordered" evidence="1">
    <location>
        <begin position="66"/>
        <end position="87"/>
    </location>
</feature>
<evidence type="ECO:0000259" key="3">
    <source>
        <dbReference type="Pfam" id="PF13670"/>
    </source>
</evidence>
<feature type="chain" id="PRO_5020416693" evidence="2">
    <location>
        <begin position="22"/>
        <end position="138"/>
    </location>
</feature>
<proteinExistence type="predicted"/>
<keyword evidence="2" id="KW-0732">Signal</keyword>
<organism evidence="4 5">
    <name type="scientific">Dyella soli</name>
    <dbReference type="NCBI Taxonomy" id="522319"/>
    <lineage>
        <taxon>Bacteria</taxon>
        <taxon>Pseudomonadati</taxon>
        <taxon>Pseudomonadota</taxon>
        <taxon>Gammaproteobacteria</taxon>
        <taxon>Lysobacterales</taxon>
        <taxon>Rhodanobacteraceae</taxon>
        <taxon>Dyella</taxon>
    </lineage>
</organism>
<dbReference type="RefSeq" id="WP_131152303.1">
    <property type="nucleotide sequence ID" value="NZ_SJTG01000004.1"/>
</dbReference>
<dbReference type="Proteomes" id="UP000291822">
    <property type="component" value="Unassembled WGS sequence"/>
</dbReference>
<name>A0A4R0YP30_9GAMM</name>
<reference evidence="4 5" key="1">
    <citation type="submission" date="2019-02" db="EMBL/GenBank/DDBJ databases">
        <title>Dyella amyloliquefaciens sp. nov., isolated from forest soil.</title>
        <authorList>
            <person name="Gao Z.-H."/>
            <person name="Qiu L.-H."/>
        </authorList>
    </citation>
    <scope>NUCLEOTIDE SEQUENCE [LARGE SCALE GENOMIC DNA]</scope>
    <source>
        <strain evidence="4 5">KACC 12747</strain>
    </source>
</reference>
<evidence type="ECO:0000256" key="2">
    <source>
        <dbReference type="SAM" id="SignalP"/>
    </source>
</evidence>
<feature type="signal peptide" evidence="2">
    <location>
        <begin position="1"/>
        <end position="21"/>
    </location>
</feature>
<protein>
    <submittedName>
        <fullName evidence="4">PepSY domain-containing protein</fullName>
    </submittedName>
</protein>
<comment type="caution">
    <text evidence="4">The sequence shown here is derived from an EMBL/GenBank/DDBJ whole genome shotgun (WGS) entry which is preliminary data.</text>
</comment>
<feature type="domain" description="PepSY" evidence="3">
    <location>
        <begin position="6"/>
        <end position="75"/>
    </location>
</feature>
<evidence type="ECO:0000256" key="1">
    <source>
        <dbReference type="SAM" id="MobiDB-lite"/>
    </source>
</evidence>
<dbReference type="Pfam" id="PF13670">
    <property type="entry name" value="PepSY_2"/>
    <property type="match status" value="2"/>
</dbReference>
<feature type="domain" description="PepSY" evidence="3">
    <location>
        <begin position="84"/>
        <end position="137"/>
    </location>
</feature>
<dbReference type="AlphaFoldDB" id="A0A4R0YP30"/>
<gene>
    <name evidence="4" type="ORF">EZM97_24040</name>
</gene>
<dbReference type="InterPro" id="IPR025711">
    <property type="entry name" value="PepSY"/>
</dbReference>
<keyword evidence="5" id="KW-1185">Reference proteome</keyword>
<dbReference type="EMBL" id="SJTG01000004">
    <property type="protein sequence ID" value="TCI07755.1"/>
    <property type="molecule type" value="Genomic_DNA"/>
</dbReference>
<accession>A0A4R0YP30</accession>
<evidence type="ECO:0000313" key="5">
    <source>
        <dbReference type="Proteomes" id="UP000291822"/>
    </source>
</evidence>